<dbReference type="InterPro" id="IPR032791">
    <property type="entry name" value="YhfZ_C"/>
</dbReference>
<proteinExistence type="predicted"/>
<name>A0A2Y9TXR4_9GAMM</name>
<dbReference type="Pfam" id="PF14502">
    <property type="entry name" value="HTH_41"/>
    <property type="match status" value="1"/>
</dbReference>
<gene>
    <name evidence="3" type="ORF">HYN51_07020</name>
</gene>
<reference evidence="3 4" key="1">
    <citation type="journal article" date="2019" name="Int. J. Syst. Evol. Microbiol.">
        <title>Limnobaculum parvum gen. nov., sp. nov., isolated from a freshwater lake.</title>
        <authorList>
            <person name="Baek C."/>
            <person name="Shin S.K."/>
            <person name="Yi H."/>
        </authorList>
    </citation>
    <scope>NUCLEOTIDE SEQUENCE [LARGE SCALE GENOMIC DNA]</scope>
    <source>
        <strain evidence="3 4">HYN0051</strain>
    </source>
</reference>
<sequence>MSKTFIKKEGIAQSFLARYLLALQSGSRLKTIDELARECELSVGLMQSALKDLESFGALKVVRRGRNGSFIDAIDHKQLLQFANIDNVVCAMPLPYARVYEGLASGLKAQFIDMPFYFAHMRGADIRVACLENGIYDLAVTSRLAAEQHVKQGNIYIALALGQQSYAEQHKLIFRQGREKSIRRIGIDSTSADQKIMTEEWVGGRDIEFVEVSYHECLNKIVSGYIDAAIWNVGQGKTLEALGLTTSVLSGIKSCYKASEAVILTRKDDKQIQQLVNTMLNRDALLQHQQQVVIGQIEPTY</sequence>
<evidence type="ECO:0000313" key="4">
    <source>
        <dbReference type="Proteomes" id="UP000244908"/>
    </source>
</evidence>
<evidence type="ECO:0000313" key="3">
    <source>
        <dbReference type="EMBL" id="AWH88330.1"/>
    </source>
</evidence>
<dbReference type="Gene3D" id="3.40.190.10">
    <property type="entry name" value="Periplasmic binding protein-like II"/>
    <property type="match status" value="2"/>
</dbReference>
<dbReference type="AlphaFoldDB" id="A0A2Y9TXR4"/>
<dbReference type="NCBIfam" id="NF041241">
    <property type="entry name" value="YhfZ_full"/>
    <property type="match status" value="1"/>
</dbReference>
<protein>
    <recommendedName>
        <fullName evidence="5">GntR family transcriptional regulator</fullName>
    </recommendedName>
</protein>
<evidence type="ECO:0000259" key="2">
    <source>
        <dbReference type="Pfam" id="PF14503"/>
    </source>
</evidence>
<evidence type="ECO:0000259" key="1">
    <source>
        <dbReference type="Pfam" id="PF14502"/>
    </source>
</evidence>
<accession>A0A2Y9TXR4</accession>
<dbReference type="InterPro" id="IPR041444">
    <property type="entry name" value="HTH_41"/>
</dbReference>
<dbReference type="InterPro" id="IPR036388">
    <property type="entry name" value="WH-like_DNA-bd_sf"/>
</dbReference>
<feature type="domain" description="YhfZ helix-turn-helix" evidence="1">
    <location>
        <begin position="25"/>
        <end position="71"/>
    </location>
</feature>
<organism evidence="3 4">
    <name type="scientific">Limnobaculum parvum</name>
    <dbReference type="NCBI Taxonomy" id="2172103"/>
    <lineage>
        <taxon>Bacteria</taxon>
        <taxon>Pseudomonadati</taxon>
        <taxon>Pseudomonadota</taxon>
        <taxon>Gammaproteobacteria</taxon>
        <taxon>Enterobacterales</taxon>
        <taxon>Budviciaceae</taxon>
        <taxon>Limnobaculum</taxon>
    </lineage>
</organism>
<feature type="domain" description="Uncharacterised protein YhfZ C-terminal" evidence="2">
    <location>
        <begin position="75"/>
        <end position="301"/>
    </location>
</feature>
<dbReference type="KEGG" id="lpv:HYN51_07020"/>
<dbReference type="EMBL" id="CP029185">
    <property type="protein sequence ID" value="AWH88330.1"/>
    <property type="molecule type" value="Genomic_DNA"/>
</dbReference>
<dbReference type="SUPFAM" id="SSF53850">
    <property type="entry name" value="Periplasmic binding protein-like II"/>
    <property type="match status" value="1"/>
</dbReference>
<dbReference type="RefSeq" id="WP_108900403.1">
    <property type="nucleotide sequence ID" value="NZ_CP029185.2"/>
</dbReference>
<dbReference type="Pfam" id="PF14503">
    <property type="entry name" value="YhfZ_C"/>
    <property type="match status" value="1"/>
</dbReference>
<dbReference type="Gene3D" id="1.10.10.10">
    <property type="entry name" value="Winged helix-like DNA-binding domain superfamily/Winged helix DNA-binding domain"/>
    <property type="match status" value="1"/>
</dbReference>
<dbReference type="OrthoDB" id="147067at2"/>
<dbReference type="Proteomes" id="UP000244908">
    <property type="component" value="Chromosome"/>
</dbReference>
<evidence type="ECO:0008006" key="5">
    <source>
        <dbReference type="Google" id="ProtNLM"/>
    </source>
</evidence>
<keyword evidence="4" id="KW-1185">Reference proteome</keyword>